<reference evidence="2 3" key="2">
    <citation type="submission" date="2020-06" db="EMBL/GenBank/DDBJ databases">
        <title>Antribacter stalactiti gen. nov., sp. nov., a new member of the family Nacardiaceae isolated from a cave.</title>
        <authorList>
            <person name="Kim I.S."/>
        </authorList>
    </citation>
    <scope>NUCLEOTIDE SEQUENCE [LARGE SCALE GENOMIC DNA]</scope>
    <source>
        <strain evidence="2 3">YC2-7</strain>
    </source>
</reference>
<proteinExistence type="predicted"/>
<name>A0A848KHY8_9NOCA</name>
<gene>
    <name evidence="2" type="ORF">FGL95_23005</name>
</gene>
<protein>
    <submittedName>
        <fullName evidence="2">DUF4440 domain-containing protein</fullName>
    </submittedName>
</protein>
<dbReference type="RefSeq" id="WP_169591313.1">
    <property type="nucleotide sequence ID" value="NZ_VCQU01000009.1"/>
</dbReference>
<reference evidence="2 3" key="1">
    <citation type="submission" date="2019-05" db="EMBL/GenBank/DDBJ databases">
        <authorList>
            <person name="Lee S.D."/>
        </authorList>
    </citation>
    <scope>NUCLEOTIDE SEQUENCE [LARGE SCALE GENOMIC DNA]</scope>
    <source>
        <strain evidence="2 3">YC2-7</strain>
    </source>
</reference>
<dbReference type="InterPro" id="IPR037401">
    <property type="entry name" value="SnoaL-like"/>
</dbReference>
<evidence type="ECO:0000313" key="2">
    <source>
        <dbReference type="EMBL" id="NMN97909.1"/>
    </source>
</evidence>
<comment type="caution">
    <text evidence="2">The sequence shown here is derived from an EMBL/GenBank/DDBJ whole genome shotgun (WGS) entry which is preliminary data.</text>
</comment>
<dbReference type="Pfam" id="PF12680">
    <property type="entry name" value="SnoaL_2"/>
    <property type="match status" value="1"/>
</dbReference>
<dbReference type="SUPFAM" id="SSF54427">
    <property type="entry name" value="NTF2-like"/>
    <property type="match status" value="1"/>
</dbReference>
<feature type="domain" description="SnoaL-like" evidence="1">
    <location>
        <begin position="17"/>
        <end position="99"/>
    </location>
</feature>
<evidence type="ECO:0000259" key="1">
    <source>
        <dbReference type="Pfam" id="PF12680"/>
    </source>
</evidence>
<evidence type="ECO:0000313" key="3">
    <source>
        <dbReference type="Proteomes" id="UP000535543"/>
    </source>
</evidence>
<keyword evidence="3" id="KW-1185">Reference proteome</keyword>
<dbReference type="InterPro" id="IPR032710">
    <property type="entry name" value="NTF2-like_dom_sf"/>
</dbReference>
<dbReference type="Gene3D" id="3.10.450.50">
    <property type="match status" value="1"/>
</dbReference>
<dbReference type="Proteomes" id="UP000535543">
    <property type="component" value="Unassembled WGS sequence"/>
</dbReference>
<dbReference type="EMBL" id="VCQU01000009">
    <property type="protein sequence ID" value="NMN97909.1"/>
    <property type="molecule type" value="Genomic_DNA"/>
</dbReference>
<sequence>MPAQRETASTPEDLTRLFVERANAGDAEGMALLYEPDAVLAFPPGSSTVGRKAIQAICEQLIAGRPTFTFEEPLPTVFAGDLALTSTPSSDNTGGRVQVVRRQSDGTWLRLIDRPEVKAPA</sequence>
<dbReference type="AlphaFoldDB" id="A0A848KHY8"/>
<organism evidence="2 3">
    <name type="scientific">Antrihabitans stalactiti</name>
    <dbReference type="NCBI Taxonomy" id="2584121"/>
    <lineage>
        <taxon>Bacteria</taxon>
        <taxon>Bacillati</taxon>
        <taxon>Actinomycetota</taxon>
        <taxon>Actinomycetes</taxon>
        <taxon>Mycobacteriales</taxon>
        <taxon>Nocardiaceae</taxon>
        <taxon>Antrihabitans</taxon>
    </lineage>
</organism>
<accession>A0A848KHY8</accession>